<feature type="transmembrane region" description="Helical" evidence="1">
    <location>
        <begin position="6"/>
        <end position="23"/>
    </location>
</feature>
<evidence type="ECO:0000313" key="3">
    <source>
        <dbReference type="Proteomes" id="UP000015105"/>
    </source>
</evidence>
<protein>
    <submittedName>
        <fullName evidence="2">Uncharacterized protein</fullName>
    </submittedName>
</protein>
<reference evidence="3" key="1">
    <citation type="journal article" date="2014" name="Science">
        <title>Ancient hybridizations among the ancestral genomes of bread wheat.</title>
        <authorList>
            <consortium name="International Wheat Genome Sequencing Consortium,"/>
            <person name="Marcussen T."/>
            <person name="Sandve S.R."/>
            <person name="Heier L."/>
            <person name="Spannagl M."/>
            <person name="Pfeifer M."/>
            <person name="Jakobsen K.S."/>
            <person name="Wulff B.B."/>
            <person name="Steuernagel B."/>
            <person name="Mayer K.F."/>
            <person name="Olsen O.A."/>
        </authorList>
    </citation>
    <scope>NUCLEOTIDE SEQUENCE [LARGE SCALE GENOMIC DNA]</scope>
    <source>
        <strain evidence="3">cv. AL8/78</strain>
    </source>
</reference>
<dbReference type="Proteomes" id="UP000015105">
    <property type="component" value="Chromosome 7D"/>
</dbReference>
<dbReference type="EnsemblPlants" id="AET7Gv21167300.20">
    <property type="protein sequence ID" value="AET7Gv21167300.20"/>
    <property type="gene ID" value="AET7Gv21167300"/>
</dbReference>
<name>A0A453SZ85_AEGTS</name>
<sequence length="57" mass="7232">MRFFSIEVLCYLSVFYILFHLQIDNFKVKKKQDRCWFEDKVRRFREHRLKINSCIRS</sequence>
<evidence type="ECO:0000256" key="1">
    <source>
        <dbReference type="SAM" id="Phobius"/>
    </source>
</evidence>
<accession>A0A453SZ85</accession>
<reference evidence="2" key="4">
    <citation type="submission" date="2019-03" db="UniProtKB">
        <authorList>
            <consortium name="EnsemblPlants"/>
        </authorList>
    </citation>
    <scope>IDENTIFICATION</scope>
</reference>
<proteinExistence type="predicted"/>
<dbReference type="AlphaFoldDB" id="A0A453SZ85"/>
<reference evidence="2" key="3">
    <citation type="journal article" date="2017" name="Nature">
        <title>Genome sequence of the progenitor of the wheat D genome Aegilops tauschii.</title>
        <authorList>
            <person name="Luo M.C."/>
            <person name="Gu Y.Q."/>
            <person name="Puiu D."/>
            <person name="Wang H."/>
            <person name="Twardziok S.O."/>
            <person name="Deal K.R."/>
            <person name="Huo N."/>
            <person name="Zhu T."/>
            <person name="Wang L."/>
            <person name="Wang Y."/>
            <person name="McGuire P.E."/>
            <person name="Liu S."/>
            <person name="Long H."/>
            <person name="Ramasamy R.K."/>
            <person name="Rodriguez J.C."/>
            <person name="Van S.L."/>
            <person name="Yuan L."/>
            <person name="Wang Z."/>
            <person name="Xia Z."/>
            <person name="Xiao L."/>
            <person name="Anderson O.D."/>
            <person name="Ouyang S."/>
            <person name="Liang Y."/>
            <person name="Zimin A.V."/>
            <person name="Pertea G."/>
            <person name="Qi P."/>
            <person name="Bennetzen J.L."/>
            <person name="Dai X."/>
            <person name="Dawson M.W."/>
            <person name="Muller H.G."/>
            <person name="Kugler K."/>
            <person name="Rivarola-Duarte L."/>
            <person name="Spannagl M."/>
            <person name="Mayer K.F.X."/>
            <person name="Lu F.H."/>
            <person name="Bevan M.W."/>
            <person name="Leroy P."/>
            <person name="Li P."/>
            <person name="You F.M."/>
            <person name="Sun Q."/>
            <person name="Liu Z."/>
            <person name="Lyons E."/>
            <person name="Wicker T."/>
            <person name="Salzberg S.L."/>
            <person name="Devos K.M."/>
            <person name="Dvorak J."/>
        </authorList>
    </citation>
    <scope>NUCLEOTIDE SEQUENCE [LARGE SCALE GENOMIC DNA]</scope>
    <source>
        <strain evidence="2">cv. AL8/78</strain>
    </source>
</reference>
<reference evidence="3" key="2">
    <citation type="journal article" date="2017" name="Nat. Plants">
        <title>The Aegilops tauschii genome reveals multiple impacts of transposons.</title>
        <authorList>
            <person name="Zhao G."/>
            <person name="Zou C."/>
            <person name="Li K."/>
            <person name="Wang K."/>
            <person name="Li T."/>
            <person name="Gao L."/>
            <person name="Zhang X."/>
            <person name="Wang H."/>
            <person name="Yang Z."/>
            <person name="Liu X."/>
            <person name="Jiang W."/>
            <person name="Mao L."/>
            <person name="Kong X."/>
            <person name="Jiao Y."/>
            <person name="Jia J."/>
        </authorList>
    </citation>
    <scope>NUCLEOTIDE SEQUENCE [LARGE SCALE GENOMIC DNA]</scope>
    <source>
        <strain evidence="3">cv. AL8/78</strain>
    </source>
</reference>
<keyword evidence="1" id="KW-0472">Membrane</keyword>
<reference evidence="2" key="5">
    <citation type="journal article" date="2021" name="G3 (Bethesda)">
        <title>Aegilops tauschii genome assembly Aet v5.0 features greater sequence contiguity and improved annotation.</title>
        <authorList>
            <person name="Wang L."/>
            <person name="Zhu T."/>
            <person name="Rodriguez J.C."/>
            <person name="Deal K.R."/>
            <person name="Dubcovsky J."/>
            <person name="McGuire P.E."/>
            <person name="Lux T."/>
            <person name="Spannagl M."/>
            <person name="Mayer K.F.X."/>
            <person name="Baldrich P."/>
            <person name="Meyers B.C."/>
            <person name="Huo N."/>
            <person name="Gu Y.Q."/>
            <person name="Zhou H."/>
            <person name="Devos K.M."/>
            <person name="Bennetzen J.L."/>
            <person name="Unver T."/>
            <person name="Budak H."/>
            <person name="Gulick P.J."/>
            <person name="Galiba G."/>
            <person name="Kalapos B."/>
            <person name="Nelson D.R."/>
            <person name="Li P."/>
            <person name="You F.M."/>
            <person name="Luo M.C."/>
            <person name="Dvorak J."/>
        </authorList>
    </citation>
    <scope>NUCLEOTIDE SEQUENCE [LARGE SCALE GENOMIC DNA]</scope>
    <source>
        <strain evidence="2">cv. AL8/78</strain>
    </source>
</reference>
<organism evidence="2 3">
    <name type="scientific">Aegilops tauschii subsp. strangulata</name>
    <name type="common">Goatgrass</name>
    <dbReference type="NCBI Taxonomy" id="200361"/>
    <lineage>
        <taxon>Eukaryota</taxon>
        <taxon>Viridiplantae</taxon>
        <taxon>Streptophyta</taxon>
        <taxon>Embryophyta</taxon>
        <taxon>Tracheophyta</taxon>
        <taxon>Spermatophyta</taxon>
        <taxon>Magnoliopsida</taxon>
        <taxon>Liliopsida</taxon>
        <taxon>Poales</taxon>
        <taxon>Poaceae</taxon>
        <taxon>BOP clade</taxon>
        <taxon>Pooideae</taxon>
        <taxon>Triticodae</taxon>
        <taxon>Triticeae</taxon>
        <taxon>Triticinae</taxon>
        <taxon>Aegilops</taxon>
    </lineage>
</organism>
<keyword evidence="1" id="KW-0812">Transmembrane</keyword>
<evidence type="ECO:0000313" key="2">
    <source>
        <dbReference type="EnsemblPlants" id="AET7Gv21167300.20"/>
    </source>
</evidence>
<keyword evidence="3" id="KW-1185">Reference proteome</keyword>
<keyword evidence="1" id="KW-1133">Transmembrane helix</keyword>
<dbReference type="Gramene" id="AET7Gv21167300.20">
    <property type="protein sequence ID" value="AET7Gv21167300.20"/>
    <property type="gene ID" value="AET7Gv21167300"/>
</dbReference>